<gene>
    <name evidence="7" type="ORF">RSO01_65730</name>
</gene>
<keyword evidence="1" id="KW-0001">2Fe-2S</keyword>
<dbReference type="GO" id="GO:0016491">
    <property type="term" value="F:oxidoreductase activity"/>
    <property type="evidence" value="ECO:0007669"/>
    <property type="project" value="UniProtKB-KW"/>
</dbReference>
<dbReference type="GO" id="GO:0005506">
    <property type="term" value="F:iron ion binding"/>
    <property type="evidence" value="ECO:0007669"/>
    <property type="project" value="InterPro"/>
</dbReference>
<protein>
    <submittedName>
        <fullName evidence="7">Ring-hydroxylating oxygenase subunit alpha</fullName>
    </submittedName>
</protein>
<comment type="caution">
    <text evidence="7">The sequence shown here is derived from an EMBL/GenBank/DDBJ whole genome shotgun (WGS) entry which is preliminary data.</text>
</comment>
<dbReference type="AlphaFoldDB" id="A0A512NKC9"/>
<reference evidence="7 8" key="1">
    <citation type="submission" date="2019-07" db="EMBL/GenBank/DDBJ databases">
        <title>Whole genome shotgun sequence of Reyranella soli NBRC 108950.</title>
        <authorList>
            <person name="Hosoyama A."/>
            <person name="Uohara A."/>
            <person name="Ohji S."/>
            <person name="Ichikawa N."/>
        </authorList>
    </citation>
    <scope>NUCLEOTIDE SEQUENCE [LARGE SCALE GENOMIC DNA]</scope>
    <source>
        <strain evidence="7 8">NBRC 108950</strain>
    </source>
</reference>
<dbReference type="PROSITE" id="PS51296">
    <property type="entry name" value="RIESKE"/>
    <property type="match status" value="1"/>
</dbReference>
<evidence type="ECO:0000256" key="4">
    <source>
        <dbReference type="ARBA" id="ARBA00023004"/>
    </source>
</evidence>
<sequence>MLSKADNEFLTQSGPGTPMGDLLRRFWMPALLSEELPVRDGPPKKIKILGEDLLAFRSTDGRVGIVEPHCPHRGANLYYGRNEECGIRCAFHGWKFDVDGNCVDLPTSPPESTYKDTIKLLAYPTREWGDMIWVYMGPREKIPELPQLEMGLLPASSRYVTKKWQDCNWVQSVEGALDTAHFSFLHAVLAKDDVAARAALAKAAIADQATPDDRIRWIHNDPRPKFTILGHDAGLLIGAARKTDGADLYWRISQFLMPNHAYTPTAFPGEIYYGQCWVPADDGSCWIYTYCWHPDRPLSNAERAKFDGGFNVHAEVDDDYMPLRNLRNDYLIDRKVQKHTTFTGIEGVSEQDAAIQDSMGPIQDRTREHLGPTDVGVVEFRKLLMGGARSLQAGIEPKAAASANRYAVRAGGAVAAPAKNLETVMAERFGHARGYIGQQYGLGD</sequence>
<proteinExistence type="predicted"/>
<dbReference type="InterPro" id="IPR045623">
    <property type="entry name" value="LigXa_C"/>
</dbReference>
<dbReference type="Gene3D" id="2.102.10.10">
    <property type="entry name" value="Rieske [2Fe-2S] iron-sulphur domain"/>
    <property type="match status" value="1"/>
</dbReference>
<keyword evidence="4" id="KW-0408">Iron</keyword>
<evidence type="ECO:0000256" key="2">
    <source>
        <dbReference type="ARBA" id="ARBA00022723"/>
    </source>
</evidence>
<dbReference type="Pfam" id="PF00355">
    <property type="entry name" value="Rieske"/>
    <property type="match status" value="1"/>
</dbReference>
<evidence type="ECO:0000256" key="5">
    <source>
        <dbReference type="ARBA" id="ARBA00023014"/>
    </source>
</evidence>
<dbReference type="PANTHER" id="PTHR21266:SF59">
    <property type="entry name" value="BLR4922 PROTEIN"/>
    <property type="match status" value="1"/>
</dbReference>
<organism evidence="7 8">
    <name type="scientific">Reyranella soli</name>
    <dbReference type="NCBI Taxonomy" id="1230389"/>
    <lineage>
        <taxon>Bacteria</taxon>
        <taxon>Pseudomonadati</taxon>
        <taxon>Pseudomonadota</taxon>
        <taxon>Alphaproteobacteria</taxon>
        <taxon>Hyphomicrobiales</taxon>
        <taxon>Reyranellaceae</taxon>
        <taxon>Reyranella</taxon>
    </lineage>
</organism>
<dbReference type="Gene3D" id="3.90.380.10">
    <property type="entry name" value="Naphthalene 1,2-dioxygenase Alpha Subunit, Chain A, domain 1"/>
    <property type="match status" value="1"/>
</dbReference>
<evidence type="ECO:0000313" key="8">
    <source>
        <dbReference type="Proteomes" id="UP000321058"/>
    </source>
</evidence>
<evidence type="ECO:0000256" key="1">
    <source>
        <dbReference type="ARBA" id="ARBA00022714"/>
    </source>
</evidence>
<feature type="domain" description="Rieske" evidence="6">
    <location>
        <begin position="27"/>
        <end position="134"/>
    </location>
</feature>
<keyword evidence="2" id="KW-0479">Metal-binding</keyword>
<dbReference type="RefSeq" id="WP_147154789.1">
    <property type="nucleotide sequence ID" value="NZ_BKAJ01000129.1"/>
</dbReference>
<dbReference type="PANTHER" id="PTHR21266">
    <property type="entry name" value="IRON-SULFUR DOMAIN CONTAINING PROTEIN"/>
    <property type="match status" value="1"/>
</dbReference>
<dbReference type="InterPro" id="IPR050584">
    <property type="entry name" value="Cholesterol_7-desaturase"/>
</dbReference>
<evidence type="ECO:0000259" key="6">
    <source>
        <dbReference type="PROSITE" id="PS51296"/>
    </source>
</evidence>
<dbReference type="GO" id="GO:0051537">
    <property type="term" value="F:2 iron, 2 sulfur cluster binding"/>
    <property type="evidence" value="ECO:0007669"/>
    <property type="project" value="UniProtKB-KW"/>
</dbReference>
<dbReference type="PROSITE" id="PS00570">
    <property type="entry name" value="RING_HYDROXYL_ALPHA"/>
    <property type="match status" value="1"/>
</dbReference>
<dbReference type="InterPro" id="IPR036922">
    <property type="entry name" value="Rieske_2Fe-2S_sf"/>
</dbReference>
<dbReference type="Pfam" id="PF19301">
    <property type="entry name" value="LigXa_C"/>
    <property type="match status" value="1"/>
</dbReference>
<evidence type="ECO:0000313" key="7">
    <source>
        <dbReference type="EMBL" id="GEP59407.1"/>
    </source>
</evidence>
<dbReference type="InterPro" id="IPR015881">
    <property type="entry name" value="ARHD_Rieske_2Fe_2S"/>
</dbReference>
<keyword evidence="3" id="KW-0560">Oxidoreductase</keyword>
<evidence type="ECO:0000256" key="3">
    <source>
        <dbReference type="ARBA" id="ARBA00023002"/>
    </source>
</evidence>
<name>A0A512NKC9_9HYPH</name>
<dbReference type="Proteomes" id="UP000321058">
    <property type="component" value="Unassembled WGS sequence"/>
</dbReference>
<dbReference type="OrthoDB" id="9800776at2"/>
<keyword evidence="5" id="KW-0411">Iron-sulfur</keyword>
<dbReference type="SUPFAM" id="SSF55961">
    <property type="entry name" value="Bet v1-like"/>
    <property type="match status" value="1"/>
</dbReference>
<keyword evidence="8" id="KW-1185">Reference proteome</keyword>
<dbReference type="SUPFAM" id="SSF50022">
    <property type="entry name" value="ISP domain"/>
    <property type="match status" value="1"/>
</dbReference>
<dbReference type="InterPro" id="IPR017941">
    <property type="entry name" value="Rieske_2Fe-2S"/>
</dbReference>
<dbReference type="EMBL" id="BKAJ01000129">
    <property type="protein sequence ID" value="GEP59407.1"/>
    <property type="molecule type" value="Genomic_DNA"/>
</dbReference>
<accession>A0A512NKC9</accession>
<dbReference type="CDD" id="cd03479">
    <property type="entry name" value="Rieske_RO_Alpha_PhDO_like"/>
    <property type="match status" value="1"/>
</dbReference>